<dbReference type="AlphaFoldDB" id="A0A517N264"/>
<dbReference type="PANTHER" id="PTHR24113">
    <property type="entry name" value="RAN GTPASE-ACTIVATING PROTEIN 1"/>
    <property type="match status" value="1"/>
</dbReference>
<dbReference type="Pfam" id="PF13516">
    <property type="entry name" value="LRR_6"/>
    <property type="match status" value="1"/>
</dbReference>
<dbReference type="KEGG" id="amob:HG15A2_45920"/>
<dbReference type="InterPro" id="IPR027038">
    <property type="entry name" value="RanGap"/>
</dbReference>
<protein>
    <submittedName>
        <fullName evidence="4">Leucine Rich repeats (2 copies)</fullName>
    </submittedName>
</protein>
<evidence type="ECO:0000313" key="5">
    <source>
        <dbReference type="Proteomes" id="UP000319852"/>
    </source>
</evidence>
<dbReference type="Gene3D" id="3.80.10.10">
    <property type="entry name" value="Ribonuclease Inhibitor"/>
    <property type="match status" value="2"/>
</dbReference>
<dbReference type="GO" id="GO:0048471">
    <property type="term" value="C:perinuclear region of cytoplasm"/>
    <property type="evidence" value="ECO:0007669"/>
    <property type="project" value="TreeGrafter"/>
</dbReference>
<evidence type="ECO:0000256" key="3">
    <source>
        <dbReference type="ARBA" id="ARBA00022737"/>
    </source>
</evidence>
<dbReference type="Proteomes" id="UP000319852">
    <property type="component" value="Chromosome"/>
</dbReference>
<dbReference type="InterPro" id="IPR032675">
    <property type="entry name" value="LRR_dom_sf"/>
</dbReference>
<reference evidence="4 5" key="1">
    <citation type="submission" date="2019-02" db="EMBL/GenBank/DDBJ databases">
        <title>Deep-cultivation of Planctomycetes and their phenomic and genomic characterization uncovers novel biology.</title>
        <authorList>
            <person name="Wiegand S."/>
            <person name="Jogler M."/>
            <person name="Boedeker C."/>
            <person name="Pinto D."/>
            <person name="Vollmers J."/>
            <person name="Rivas-Marin E."/>
            <person name="Kohn T."/>
            <person name="Peeters S.H."/>
            <person name="Heuer A."/>
            <person name="Rast P."/>
            <person name="Oberbeckmann S."/>
            <person name="Bunk B."/>
            <person name="Jeske O."/>
            <person name="Meyerdierks A."/>
            <person name="Storesund J.E."/>
            <person name="Kallscheuer N."/>
            <person name="Luecker S."/>
            <person name="Lage O.M."/>
            <person name="Pohl T."/>
            <person name="Merkel B.J."/>
            <person name="Hornburger P."/>
            <person name="Mueller R.-W."/>
            <person name="Bruemmer F."/>
            <person name="Labrenz M."/>
            <person name="Spormann A.M."/>
            <person name="Op den Camp H."/>
            <person name="Overmann J."/>
            <person name="Amann R."/>
            <person name="Jetten M.S.M."/>
            <person name="Mascher T."/>
            <person name="Medema M.H."/>
            <person name="Devos D.P."/>
            <person name="Kaster A.-K."/>
            <person name="Ovreas L."/>
            <person name="Rohde M."/>
            <person name="Galperin M.Y."/>
            <person name="Jogler C."/>
        </authorList>
    </citation>
    <scope>NUCLEOTIDE SEQUENCE [LARGE SCALE GENOMIC DNA]</scope>
    <source>
        <strain evidence="4 5">HG15A2</strain>
    </source>
</reference>
<keyword evidence="2" id="KW-0433">Leucine-rich repeat</keyword>
<dbReference type="RefSeq" id="WP_145063303.1">
    <property type="nucleotide sequence ID" value="NZ_CP036263.1"/>
</dbReference>
<name>A0A517N264_9BACT</name>
<accession>A0A517N264</accession>
<evidence type="ECO:0000313" key="4">
    <source>
        <dbReference type="EMBL" id="QDT01250.1"/>
    </source>
</evidence>
<dbReference type="GO" id="GO:0006913">
    <property type="term" value="P:nucleocytoplasmic transport"/>
    <property type="evidence" value="ECO:0007669"/>
    <property type="project" value="TreeGrafter"/>
</dbReference>
<evidence type="ECO:0000256" key="1">
    <source>
        <dbReference type="ARBA" id="ARBA00022468"/>
    </source>
</evidence>
<organism evidence="4 5">
    <name type="scientific">Adhaeretor mobilis</name>
    <dbReference type="NCBI Taxonomy" id="1930276"/>
    <lineage>
        <taxon>Bacteria</taxon>
        <taxon>Pseudomonadati</taxon>
        <taxon>Planctomycetota</taxon>
        <taxon>Planctomycetia</taxon>
        <taxon>Pirellulales</taxon>
        <taxon>Lacipirellulaceae</taxon>
        <taxon>Adhaeretor</taxon>
    </lineage>
</organism>
<dbReference type="OrthoDB" id="274534at2"/>
<gene>
    <name evidence="4" type="ORF">HG15A2_45920</name>
</gene>
<proteinExistence type="predicted"/>
<keyword evidence="1" id="KW-0343">GTPase activation</keyword>
<dbReference type="SUPFAM" id="SSF52047">
    <property type="entry name" value="RNI-like"/>
    <property type="match status" value="1"/>
</dbReference>
<dbReference type="GO" id="GO:0031267">
    <property type="term" value="F:small GTPase binding"/>
    <property type="evidence" value="ECO:0007669"/>
    <property type="project" value="TreeGrafter"/>
</dbReference>
<dbReference type="GO" id="GO:0005096">
    <property type="term" value="F:GTPase activator activity"/>
    <property type="evidence" value="ECO:0007669"/>
    <property type="project" value="UniProtKB-KW"/>
</dbReference>
<keyword evidence="5" id="KW-1185">Reference proteome</keyword>
<dbReference type="PANTHER" id="PTHR24113:SF12">
    <property type="entry name" value="RAN GTPASE-ACTIVATING PROTEIN 1"/>
    <property type="match status" value="1"/>
</dbReference>
<dbReference type="SMART" id="SM00368">
    <property type="entry name" value="LRR_RI"/>
    <property type="match status" value="4"/>
</dbReference>
<evidence type="ECO:0000256" key="2">
    <source>
        <dbReference type="ARBA" id="ARBA00022614"/>
    </source>
</evidence>
<dbReference type="GO" id="GO:0005829">
    <property type="term" value="C:cytosol"/>
    <property type="evidence" value="ECO:0007669"/>
    <property type="project" value="TreeGrafter"/>
</dbReference>
<dbReference type="InterPro" id="IPR001611">
    <property type="entry name" value="Leu-rich_rpt"/>
</dbReference>
<sequence length="262" mass="29195">MRRRTIRYSLKSLLIVFTVVAVYFGIEANRVAKQQAALAILEKAGVSPIYDYEFFRKVKKGRIVDVGPWGPVWLHSLIGADYFRTIVGLNLAGSEISDEEVIQLSSLLHKVRYINLRETNISNKGIGQLWKLTNLEELRLSSTEIGDDGMASIGRCSSLNTLGLADTPVTDSGLLHLKKLSKLQTIHLSYTSVTAEGVIQVLKSSRDTLKWLNVKHTLVDDSIAQHLQGMDTLELINIEETKVTAEGYRIIQESLPDCSIGR</sequence>
<keyword evidence="3" id="KW-0677">Repeat</keyword>
<dbReference type="EMBL" id="CP036263">
    <property type="protein sequence ID" value="QDT01250.1"/>
    <property type="molecule type" value="Genomic_DNA"/>
</dbReference>